<keyword evidence="1" id="KW-1133">Transmembrane helix</keyword>
<keyword evidence="3" id="KW-1185">Reference proteome</keyword>
<evidence type="ECO:0000313" key="3">
    <source>
        <dbReference type="Proteomes" id="UP000595140"/>
    </source>
</evidence>
<name>A0A484LYS0_9ASTE</name>
<evidence type="ECO:0000256" key="1">
    <source>
        <dbReference type="SAM" id="Phobius"/>
    </source>
</evidence>
<dbReference type="AlphaFoldDB" id="A0A484LYS0"/>
<proteinExistence type="predicted"/>
<feature type="transmembrane region" description="Helical" evidence="1">
    <location>
        <begin position="32"/>
        <end position="49"/>
    </location>
</feature>
<dbReference type="EMBL" id="OOIL02002239">
    <property type="protein sequence ID" value="VFQ81419.1"/>
    <property type="molecule type" value="Genomic_DNA"/>
</dbReference>
<accession>A0A484LYS0</accession>
<sequence length="93" mass="10906">MKKKFSNLGKLRMLSLKKEAQMITHPKNEKLIFLRQWIILAAAKMHWQWMLTSESFFNSGGNANFNSGISPINFVVVNVTFNYFYLTLFIKDK</sequence>
<keyword evidence="1" id="KW-0472">Membrane</keyword>
<reference evidence="2 3" key="1">
    <citation type="submission" date="2018-04" db="EMBL/GenBank/DDBJ databases">
        <authorList>
            <person name="Vogel A."/>
        </authorList>
    </citation>
    <scope>NUCLEOTIDE SEQUENCE [LARGE SCALE GENOMIC DNA]</scope>
</reference>
<organism evidence="2 3">
    <name type="scientific">Cuscuta campestris</name>
    <dbReference type="NCBI Taxonomy" id="132261"/>
    <lineage>
        <taxon>Eukaryota</taxon>
        <taxon>Viridiplantae</taxon>
        <taxon>Streptophyta</taxon>
        <taxon>Embryophyta</taxon>
        <taxon>Tracheophyta</taxon>
        <taxon>Spermatophyta</taxon>
        <taxon>Magnoliopsida</taxon>
        <taxon>eudicotyledons</taxon>
        <taxon>Gunneridae</taxon>
        <taxon>Pentapetalae</taxon>
        <taxon>asterids</taxon>
        <taxon>lamiids</taxon>
        <taxon>Solanales</taxon>
        <taxon>Convolvulaceae</taxon>
        <taxon>Cuscuteae</taxon>
        <taxon>Cuscuta</taxon>
        <taxon>Cuscuta subgen. Grammica</taxon>
        <taxon>Cuscuta sect. Cleistogrammica</taxon>
    </lineage>
</organism>
<evidence type="ECO:0000313" key="2">
    <source>
        <dbReference type="EMBL" id="VFQ81419.1"/>
    </source>
</evidence>
<dbReference type="Proteomes" id="UP000595140">
    <property type="component" value="Unassembled WGS sequence"/>
</dbReference>
<gene>
    <name evidence="2" type="ORF">CCAM_LOCUS23195</name>
</gene>
<feature type="transmembrane region" description="Helical" evidence="1">
    <location>
        <begin position="69"/>
        <end position="90"/>
    </location>
</feature>
<protein>
    <submittedName>
        <fullName evidence="2">Uncharacterized protein</fullName>
    </submittedName>
</protein>
<keyword evidence="1" id="KW-0812">Transmembrane</keyword>